<dbReference type="EMBL" id="DS231979">
    <property type="protein sequence ID" value="EDS30192.1"/>
    <property type="molecule type" value="Genomic_DNA"/>
</dbReference>
<keyword evidence="2" id="KW-0479">Metal-binding</keyword>
<evidence type="ECO:0000256" key="4">
    <source>
        <dbReference type="ARBA" id="ARBA00022771"/>
    </source>
</evidence>
<dbReference type="GO" id="GO:0000978">
    <property type="term" value="F:RNA polymerase II cis-regulatory region sequence-specific DNA binding"/>
    <property type="evidence" value="ECO:0007669"/>
    <property type="project" value="TreeGrafter"/>
</dbReference>
<proteinExistence type="predicted"/>
<feature type="domain" description="C2H2-type" evidence="12">
    <location>
        <begin position="494"/>
        <end position="521"/>
    </location>
</feature>
<feature type="compositionally biased region" description="Polar residues" evidence="11">
    <location>
        <begin position="266"/>
        <end position="277"/>
    </location>
</feature>
<dbReference type="InParanoid" id="B0WL29"/>
<evidence type="ECO:0000256" key="8">
    <source>
        <dbReference type="ARBA" id="ARBA00023163"/>
    </source>
</evidence>
<dbReference type="PROSITE" id="PS00028">
    <property type="entry name" value="ZINC_FINGER_C2H2_1"/>
    <property type="match status" value="7"/>
</dbReference>
<dbReference type="EnsemblMetazoa" id="CPIJ008297-RA">
    <property type="protein sequence ID" value="CPIJ008297-PA"/>
    <property type="gene ID" value="CPIJ008297"/>
</dbReference>
<dbReference type="Proteomes" id="UP000002320">
    <property type="component" value="Unassembled WGS sequence"/>
</dbReference>
<dbReference type="VEuPathDB" id="VectorBase:CPIJ008297"/>
<dbReference type="OrthoDB" id="5803930at2759"/>
<comment type="subcellular location">
    <subcellularLocation>
        <location evidence="1">Nucleus</location>
    </subcellularLocation>
</comment>
<dbReference type="GO" id="GO:0008270">
    <property type="term" value="F:zinc ion binding"/>
    <property type="evidence" value="ECO:0007669"/>
    <property type="project" value="UniProtKB-KW"/>
</dbReference>
<dbReference type="SMART" id="SM00355">
    <property type="entry name" value="ZnF_C2H2"/>
    <property type="match status" value="9"/>
</dbReference>
<keyword evidence="3" id="KW-0677">Repeat</keyword>
<feature type="domain" description="C2H2-type" evidence="12">
    <location>
        <begin position="570"/>
        <end position="597"/>
    </location>
</feature>
<evidence type="ECO:0000256" key="11">
    <source>
        <dbReference type="SAM" id="MobiDB-lite"/>
    </source>
</evidence>
<keyword evidence="6" id="KW-0805">Transcription regulation</keyword>
<evidence type="ECO:0000313" key="14">
    <source>
        <dbReference type="EnsemblMetazoa" id="CPIJ008297-PA"/>
    </source>
</evidence>
<dbReference type="KEGG" id="cqu:CpipJ_CPIJ008297"/>
<dbReference type="GO" id="GO:0005634">
    <property type="term" value="C:nucleus"/>
    <property type="evidence" value="ECO:0007669"/>
    <property type="project" value="UniProtKB-SubCell"/>
</dbReference>
<evidence type="ECO:0000256" key="5">
    <source>
        <dbReference type="ARBA" id="ARBA00022833"/>
    </source>
</evidence>
<evidence type="ECO:0000256" key="9">
    <source>
        <dbReference type="ARBA" id="ARBA00023242"/>
    </source>
</evidence>
<evidence type="ECO:0000256" key="2">
    <source>
        <dbReference type="ARBA" id="ARBA00022723"/>
    </source>
</evidence>
<name>B0WL29_CULQU</name>
<dbReference type="PROSITE" id="PS50157">
    <property type="entry name" value="ZINC_FINGER_C2H2_2"/>
    <property type="match status" value="6"/>
</dbReference>
<feature type="region of interest" description="Disordered" evidence="11">
    <location>
        <begin position="248"/>
        <end position="317"/>
    </location>
</feature>
<evidence type="ECO:0000313" key="15">
    <source>
        <dbReference type="Proteomes" id="UP000002320"/>
    </source>
</evidence>
<evidence type="ECO:0000256" key="6">
    <source>
        <dbReference type="ARBA" id="ARBA00023015"/>
    </source>
</evidence>
<feature type="compositionally biased region" description="Basic residues" evidence="11">
    <location>
        <begin position="288"/>
        <end position="297"/>
    </location>
</feature>
<evidence type="ECO:0000256" key="3">
    <source>
        <dbReference type="ARBA" id="ARBA00022737"/>
    </source>
</evidence>
<keyword evidence="4 10" id="KW-0863">Zinc-finger</keyword>
<feature type="domain" description="C2H2-type" evidence="12">
    <location>
        <begin position="466"/>
        <end position="494"/>
    </location>
</feature>
<dbReference type="PANTHER" id="PTHR24384">
    <property type="entry name" value="FINGER PUTATIVE TRANSCRIPTION FACTOR FAMILY-RELATED"/>
    <property type="match status" value="1"/>
</dbReference>
<dbReference type="AlphaFoldDB" id="B0WL29"/>
<sequence>MPSDWEIDDDDRHLSPTPSKEERIWAETARPALGWGGGSQRTRTKGHLAAPPPAKPPTKTRPDLRPILESDGDDDFLHQLFHQVLRLEISADDGLPQNVCTLCRETLRNVQETIAMARANDAMLRKQQQRLAQGGDGDRQVTAEFPASERRLGYVPSPVTEQIYILYMQLTCIGIWKVLALPSFGDPFLRWLAERERASNVGRQVDLLTEFAIEDQLTDSCEDVEGIVDENVIIEEVLEEWILSDADDHPSESELCPTDQEESHAIVQQESSDSGHVSTDLEETNKDKPKKRPRKRLVSPPPPPRKRQRRDDPERPRKNDFRCYVCKSESLGSAEALYAHLNSHADELPYTCSSCVMERVVIRSVTQLNVHKRMHENPVKCGYCDRRYHNARAVELHVQLHHLGENVSQPVECGHCGKVCPSLPALRTHEKLHTRALGCEFCGKLFTGRHKLREHIRRKHATEKEFSCKVCGKEFATLLAVQSHMKIKHSEQEFKCGFCERSYSSDQSRRFHEKKHAKDAGYQASNRWTQFYTLIDSGEGGAKKKQCTLCQAIVGAIGPHMTSVHFPQKYRCDVCEAEFGSKASYAIHVAEHEKGKAHRCPICEKEFSVRKLLLTHLKTKKHRDHPLSKLFFKKAPTTVEEMFGADMPEQLLENWEVAG</sequence>
<keyword evidence="9" id="KW-0539">Nucleus</keyword>
<keyword evidence="5" id="KW-0862">Zinc</keyword>
<dbReference type="GO" id="GO:0000981">
    <property type="term" value="F:DNA-binding transcription factor activity, RNA polymerase II-specific"/>
    <property type="evidence" value="ECO:0007669"/>
    <property type="project" value="TreeGrafter"/>
</dbReference>
<feature type="region of interest" description="Disordered" evidence="11">
    <location>
        <begin position="1"/>
        <end position="69"/>
    </location>
</feature>
<dbReference type="PANTHER" id="PTHR24384:SF189">
    <property type="entry name" value="C2H2-TYPE DOMAIN-CONTAINING PROTEIN-RELATED"/>
    <property type="match status" value="1"/>
</dbReference>
<dbReference type="SUPFAM" id="SSF57667">
    <property type="entry name" value="beta-beta-alpha zinc fingers"/>
    <property type="match status" value="5"/>
</dbReference>
<evidence type="ECO:0000256" key="10">
    <source>
        <dbReference type="PROSITE-ProRule" id="PRU00042"/>
    </source>
</evidence>
<reference evidence="13" key="1">
    <citation type="submission" date="2007-03" db="EMBL/GenBank/DDBJ databases">
        <title>Annotation of Culex pipiens quinquefasciatus.</title>
        <authorList>
            <consortium name="The Broad Institute Genome Sequencing Platform"/>
            <person name="Atkinson P.W."/>
            <person name="Hemingway J."/>
            <person name="Christensen B.M."/>
            <person name="Higgs S."/>
            <person name="Kodira C."/>
            <person name="Hannick L."/>
            <person name="Megy K."/>
            <person name="O'Leary S."/>
            <person name="Pearson M."/>
            <person name="Haas B.J."/>
            <person name="Mauceli E."/>
            <person name="Wortman J.R."/>
            <person name="Lee N.H."/>
            <person name="Guigo R."/>
            <person name="Stanke M."/>
            <person name="Alvarado L."/>
            <person name="Amedeo P."/>
            <person name="Antoine C.H."/>
            <person name="Arensburger P."/>
            <person name="Bidwell S.L."/>
            <person name="Crawford M."/>
            <person name="Camaro F."/>
            <person name="Devon K."/>
            <person name="Engels R."/>
            <person name="Hammond M."/>
            <person name="Howarth C."/>
            <person name="Koehrsen M."/>
            <person name="Lawson D."/>
            <person name="Montgomery P."/>
            <person name="Nene V."/>
            <person name="Nusbaum C."/>
            <person name="Puiu D."/>
            <person name="Romero-Severson J."/>
            <person name="Severson D.W."/>
            <person name="Shumway M."/>
            <person name="Sisk P."/>
            <person name="Stolte C."/>
            <person name="Zeng Q."/>
            <person name="Eisenstadt E."/>
            <person name="Fraser-Liggett C."/>
            <person name="Strausberg R."/>
            <person name="Galagan J."/>
            <person name="Birren B."/>
            <person name="Collins F.H."/>
        </authorList>
    </citation>
    <scope>NUCLEOTIDE SEQUENCE [LARGE SCALE GENOMIC DNA]</scope>
    <source>
        <strain evidence="13">JHB</strain>
    </source>
</reference>
<feature type="domain" description="C2H2-type" evidence="12">
    <location>
        <begin position="411"/>
        <end position="434"/>
    </location>
</feature>
<keyword evidence="7" id="KW-0238">DNA-binding</keyword>
<feature type="compositionally biased region" description="Basic and acidic residues" evidence="11">
    <location>
        <begin position="10"/>
        <end position="25"/>
    </location>
</feature>
<dbReference type="OMA" id="VRHRMSH"/>
<evidence type="ECO:0000313" key="13">
    <source>
        <dbReference type="EMBL" id="EDS30192.1"/>
    </source>
</evidence>
<evidence type="ECO:0000256" key="1">
    <source>
        <dbReference type="ARBA" id="ARBA00004123"/>
    </source>
</evidence>
<dbReference type="InterPro" id="IPR036236">
    <property type="entry name" value="Znf_C2H2_sf"/>
</dbReference>
<protein>
    <recommendedName>
        <fullName evidence="12">C2H2-type domain-containing protein</fullName>
    </recommendedName>
</protein>
<dbReference type="Gene3D" id="3.30.160.60">
    <property type="entry name" value="Classic Zinc Finger"/>
    <property type="match status" value="4"/>
</dbReference>
<dbReference type="InterPro" id="IPR013087">
    <property type="entry name" value="Znf_C2H2_type"/>
</dbReference>
<dbReference type="VEuPathDB" id="VectorBase:CQUJHB003951"/>
<evidence type="ECO:0000256" key="7">
    <source>
        <dbReference type="ARBA" id="ARBA00023125"/>
    </source>
</evidence>
<feature type="domain" description="C2H2-type" evidence="12">
    <location>
        <begin position="437"/>
        <end position="465"/>
    </location>
</feature>
<accession>B0WL29</accession>
<feature type="domain" description="C2H2-type" evidence="12">
    <location>
        <begin position="598"/>
        <end position="627"/>
    </location>
</feature>
<keyword evidence="15" id="KW-1185">Reference proteome</keyword>
<evidence type="ECO:0000259" key="12">
    <source>
        <dbReference type="PROSITE" id="PS50157"/>
    </source>
</evidence>
<keyword evidence="8" id="KW-0804">Transcription</keyword>
<dbReference type="HOGENOM" id="CLU_027453_0_0_1"/>
<dbReference type="InterPro" id="IPR050752">
    <property type="entry name" value="C2H2-ZF_domain"/>
</dbReference>
<dbReference type="Pfam" id="PF00096">
    <property type="entry name" value="zf-C2H2"/>
    <property type="match status" value="2"/>
</dbReference>
<organism>
    <name type="scientific">Culex quinquefasciatus</name>
    <name type="common">Southern house mosquito</name>
    <name type="synonym">Culex pungens</name>
    <dbReference type="NCBI Taxonomy" id="7176"/>
    <lineage>
        <taxon>Eukaryota</taxon>
        <taxon>Metazoa</taxon>
        <taxon>Ecdysozoa</taxon>
        <taxon>Arthropoda</taxon>
        <taxon>Hexapoda</taxon>
        <taxon>Insecta</taxon>
        <taxon>Pterygota</taxon>
        <taxon>Neoptera</taxon>
        <taxon>Endopterygota</taxon>
        <taxon>Diptera</taxon>
        <taxon>Nematocera</taxon>
        <taxon>Culicoidea</taxon>
        <taxon>Culicidae</taxon>
        <taxon>Culicinae</taxon>
        <taxon>Culicini</taxon>
        <taxon>Culex</taxon>
        <taxon>Culex</taxon>
    </lineage>
</organism>
<dbReference type="SUPFAM" id="SSF57716">
    <property type="entry name" value="Glucocorticoid receptor-like (DNA-binding domain)"/>
    <property type="match status" value="1"/>
</dbReference>
<gene>
    <name evidence="14" type="primary">6039915</name>
    <name evidence="13" type="ORF">CpipJ_CPIJ008297</name>
</gene>
<reference evidence="14" key="2">
    <citation type="submission" date="2020-05" db="UniProtKB">
        <authorList>
            <consortium name="EnsemblMetazoa"/>
        </authorList>
    </citation>
    <scope>IDENTIFICATION</scope>
    <source>
        <strain evidence="14">JHB</strain>
    </source>
</reference>
<dbReference type="eggNOG" id="KOG1721">
    <property type="taxonomic scope" value="Eukaryota"/>
</dbReference>